<dbReference type="GO" id="GO:0003677">
    <property type="term" value="F:DNA binding"/>
    <property type="evidence" value="ECO:0007669"/>
    <property type="project" value="InterPro"/>
</dbReference>
<protein>
    <submittedName>
        <fullName evidence="2">Predicted type II restriction endonuclease</fullName>
    </submittedName>
</protein>
<dbReference type="InterPro" id="IPR007560">
    <property type="entry name" value="Restrct_endonuc_IV_Mrr"/>
</dbReference>
<dbReference type="OrthoDB" id="95588at2157"/>
<proteinExistence type="predicted"/>
<dbReference type="GeneID" id="78447663"/>
<dbReference type="InterPro" id="IPR011856">
    <property type="entry name" value="tRNA_endonuc-like_dom_sf"/>
</dbReference>
<dbReference type="Gene3D" id="3.40.1350.10">
    <property type="match status" value="1"/>
</dbReference>
<sequence>MPWTQDIVRMLSREDIIEYLAEVLDKMGFRNHEKVADRSRWGVDIVAVRDDPLAGTEKLLIKVHTGSLASSKEVSVFGDLIDRYKADRGILISPLGFTKDARTVVAKEYRARIILWDAEKLAKTFSNYGIKVPEIKPQESEEKAEETPLTKFELDAPLLFEFSPEGVLKAIAREASRKYPIKPEDIKISFLKVYLSTAYIISWSAREGESEEKGKALVFSEEKIVSQAQSDPKLATPVKKALLNDRSEIYATEREIESSLSPSESVLVLKNTLSEKLGVPESNITIHERKKVYVPTKAEAELKVGANRARAVVDPNTNEVQLDVSELPDEYFLQTVTEILMDRIGEEPLESKIERNNGKVKVFGKTERFNFEFKFNGYTGAVVYEESLITDEALRELISNKYPAGTILDIEKGKKVAIVEVGLKEGIVILEVNLENGELKEITTLPSPEEAFKKAKPIIENNFPVKNLKLVSSRVLEHKFLEITMEGEGGKATAKIDGDTKDVLDYFVEITPQKAEELVLAKYPGYRTLGVSESDEVYTVEIENDKHKVTVKATKDGKILEEADRVLKKEVAEKIAEEKVKDIDETAEIKGIRLDGDWVVEFQGGSKVGKLVLDRKTGEVKEENVRFTELALEEAFHEHLKKLYGETELKTERLTHYKEEGYIHIKVAGKNSLYYARIDTKTGKILSEDRAPIKGITAKLKQLQLESKYK</sequence>
<dbReference type="EMBL" id="AP006878">
    <property type="protein sequence ID" value="BAD85336.1"/>
    <property type="molecule type" value="Genomic_DNA"/>
</dbReference>
<dbReference type="InParanoid" id="Q5JIG6"/>
<dbReference type="InterPro" id="IPR052906">
    <property type="entry name" value="Type_IV_Methyl-Rstrct_Enzyme"/>
</dbReference>
<accession>Q5JIG6</accession>
<name>Q5JIG6_THEKO</name>
<dbReference type="AlphaFoldDB" id="Q5JIG6"/>
<reference evidence="2 3" key="1">
    <citation type="journal article" date="2005" name="Genome Res.">
        <title>Complete genome sequence of the hyperthermophilic archaeon Thermococcus kodakaraensis KOD1 and comparison with Pyrococcus genomes.</title>
        <authorList>
            <person name="Fukui T."/>
            <person name="Atomi H."/>
            <person name="Kanai T."/>
            <person name="Matsumi R."/>
            <person name="Fujiwara S."/>
            <person name="Imanaka T."/>
        </authorList>
    </citation>
    <scope>NUCLEOTIDE SEQUENCE [LARGE SCALE GENOMIC DNA]</scope>
    <source>
        <strain evidence="3">ATCC BAA-918 / JCM 12380 / KOD1</strain>
    </source>
</reference>
<dbReference type="GO" id="GO:0009307">
    <property type="term" value="P:DNA restriction-modification system"/>
    <property type="evidence" value="ECO:0007669"/>
    <property type="project" value="InterPro"/>
</dbReference>
<dbReference type="KEGG" id="tko:TK1147"/>
<keyword evidence="2" id="KW-0255">Endonuclease</keyword>
<dbReference type="EnsemblBacteria" id="BAD85336">
    <property type="protein sequence ID" value="BAD85336"/>
    <property type="gene ID" value="TK1147"/>
</dbReference>
<dbReference type="eggNOG" id="arCOG07140">
    <property type="taxonomic scope" value="Archaea"/>
</dbReference>
<dbReference type="Pfam" id="PF04471">
    <property type="entry name" value="Mrr_cat"/>
    <property type="match status" value="1"/>
</dbReference>
<evidence type="ECO:0000259" key="1">
    <source>
        <dbReference type="Pfam" id="PF04471"/>
    </source>
</evidence>
<dbReference type="PANTHER" id="PTHR30015">
    <property type="entry name" value="MRR RESTRICTION SYSTEM PROTEIN"/>
    <property type="match status" value="1"/>
</dbReference>
<dbReference type="InterPro" id="IPR011335">
    <property type="entry name" value="Restrct_endonuc-II-like"/>
</dbReference>
<dbReference type="GO" id="GO:0015666">
    <property type="term" value="F:restriction endodeoxyribonuclease activity"/>
    <property type="evidence" value="ECO:0000318"/>
    <property type="project" value="GO_Central"/>
</dbReference>
<organism evidence="2 3">
    <name type="scientific">Thermococcus kodakarensis (strain ATCC BAA-918 / JCM 12380 / KOD1)</name>
    <name type="common">Pyrococcus kodakaraensis (strain KOD1)</name>
    <dbReference type="NCBI Taxonomy" id="69014"/>
    <lineage>
        <taxon>Archaea</taxon>
        <taxon>Methanobacteriati</taxon>
        <taxon>Methanobacteriota</taxon>
        <taxon>Thermococci</taxon>
        <taxon>Thermococcales</taxon>
        <taxon>Thermococcaceae</taxon>
        <taxon>Thermococcus</taxon>
    </lineage>
</organism>
<feature type="domain" description="Restriction endonuclease type IV Mrr" evidence="1">
    <location>
        <begin position="11"/>
        <end position="123"/>
    </location>
</feature>
<dbReference type="SUPFAM" id="SSF52980">
    <property type="entry name" value="Restriction endonuclease-like"/>
    <property type="match status" value="1"/>
</dbReference>
<keyword evidence="2" id="KW-0540">Nuclease</keyword>
<dbReference type="Proteomes" id="UP000000536">
    <property type="component" value="Chromosome"/>
</dbReference>
<dbReference type="HOGENOM" id="CLU_387653_0_0_2"/>
<dbReference type="RefSeq" id="WP_011250098.1">
    <property type="nucleotide sequence ID" value="NC_006624.1"/>
</dbReference>
<keyword evidence="2" id="KW-0378">Hydrolase</keyword>
<gene>
    <name evidence="2" type="ordered locus">TK1147</name>
</gene>
<dbReference type="PANTHER" id="PTHR30015:SF7">
    <property type="entry name" value="TYPE IV METHYL-DIRECTED RESTRICTION ENZYME ECOKMRR"/>
    <property type="match status" value="1"/>
</dbReference>
<dbReference type="PATRIC" id="fig|69014.16.peg.1123"/>
<keyword evidence="3" id="KW-1185">Reference proteome</keyword>
<evidence type="ECO:0000313" key="2">
    <source>
        <dbReference type="EMBL" id="BAD85336.1"/>
    </source>
</evidence>
<evidence type="ECO:0000313" key="3">
    <source>
        <dbReference type="Proteomes" id="UP000000536"/>
    </source>
</evidence>